<protein>
    <recommendedName>
        <fullName evidence="1">OMP85-like membrane spanning beta-barrel domain-containing protein</fullName>
    </recommendedName>
</protein>
<feature type="domain" description="OMP85-like membrane spanning beta-barrel" evidence="1">
    <location>
        <begin position="2"/>
        <end position="330"/>
    </location>
</feature>
<dbReference type="RefSeq" id="WP_265726935.1">
    <property type="nucleotide sequence ID" value="NZ_JAOSLC020000003.1"/>
</dbReference>
<reference evidence="2" key="1">
    <citation type="submission" date="2023-02" db="EMBL/GenBank/DDBJ databases">
        <title>Polaribacter ponticola sp. nov., isolated from seawater.</title>
        <authorList>
            <person name="Baek J.H."/>
            <person name="Kim J.M."/>
            <person name="Choi D.G."/>
            <person name="Jeon C.O."/>
        </authorList>
    </citation>
    <scope>NUCLEOTIDE SEQUENCE</scope>
    <source>
        <strain evidence="2">MSW5</strain>
    </source>
</reference>
<gene>
    <name evidence="2" type="ORF">N5A56_015135</name>
</gene>
<sequence length="330" mass="38364">MSLGAHYDFLYKSGVLTNYSQKHVFTNNDLLSFDAILGDNLRFNLNYFVDNGFYISYGFRSRYNHFRANSKFNSLVSQYPTVSSINLKYTDITNQLFVQTTFDRKFALGIGLEQKHIKASTETITNNNNETIIDNSNYYNAFGYLKLDTYDKKYFASKGYFADLNLKWYLRSSDYNNDFNPFLQAKGTLGFATTFADKVTFQMTNEAGFTLDSPASDVFDFYLGGYNQNYINTFVSMYGYDFAELSNNSFLKTELNFRYRFAENHYASIIANYARLDGNVFKDIDVFKDILSGYALGYSYNSILGPIELKYSWSPDNRQSYWLFNLGFWF</sequence>
<dbReference type="EMBL" id="JAOSLC020000003">
    <property type="protein sequence ID" value="MDD7915672.1"/>
    <property type="molecule type" value="Genomic_DNA"/>
</dbReference>
<proteinExistence type="predicted"/>
<dbReference type="InterPro" id="IPR043864">
    <property type="entry name" value="Omp85-like_dom"/>
</dbReference>
<comment type="caution">
    <text evidence="2">The sequence shown here is derived from an EMBL/GenBank/DDBJ whole genome shotgun (WGS) entry which is preliminary data.</text>
</comment>
<name>A0ABT5SC19_9FLAO</name>
<organism evidence="2 3">
    <name type="scientific">Polaribacter ponticola</name>
    <dbReference type="NCBI Taxonomy" id="2978475"/>
    <lineage>
        <taxon>Bacteria</taxon>
        <taxon>Pseudomonadati</taxon>
        <taxon>Bacteroidota</taxon>
        <taxon>Flavobacteriia</taxon>
        <taxon>Flavobacteriales</taxon>
        <taxon>Flavobacteriaceae</taxon>
    </lineage>
</organism>
<dbReference type="Proteomes" id="UP001151478">
    <property type="component" value="Unassembled WGS sequence"/>
</dbReference>
<evidence type="ECO:0000259" key="1">
    <source>
        <dbReference type="Pfam" id="PF19143"/>
    </source>
</evidence>
<evidence type="ECO:0000313" key="3">
    <source>
        <dbReference type="Proteomes" id="UP001151478"/>
    </source>
</evidence>
<dbReference type="Gene3D" id="2.40.160.50">
    <property type="entry name" value="membrane protein fhac: a member of the omp85/tpsb transporter family"/>
    <property type="match status" value="1"/>
</dbReference>
<keyword evidence="3" id="KW-1185">Reference proteome</keyword>
<dbReference type="Pfam" id="PF19143">
    <property type="entry name" value="Omp85_2"/>
    <property type="match status" value="1"/>
</dbReference>
<evidence type="ECO:0000313" key="2">
    <source>
        <dbReference type="EMBL" id="MDD7915672.1"/>
    </source>
</evidence>
<accession>A0ABT5SC19</accession>